<evidence type="ECO:0000259" key="3">
    <source>
        <dbReference type="PROSITE" id="PS51186"/>
    </source>
</evidence>
<feature type="domain" description="N-acetyltransferase" evidence="3">
    <location>
        <begin position="4"/>
        <end position="160"/>
    </location>
</feature>
<dbReference type="AlphaFoldDB" id="A0A1Q9A8G0"/>
<evidence type="ECO:0000256" key="2">
    <source>
        <dbReference type="ARBA" id="ARBA00023315"/>
    </source>
</evidence>
<dbReference type="InterPro" id="IPR000182">
    <property type="entry name" value="GNAT_dom"/>
</dbReference>
<dbReference type="EMBL" id="MKIN01000020">
    <property type="protein sequence ID" value="OLP50888.1"/>
    <property type="molecule type" value="Genomic_DNA"/>
</dbReference>
<dbReference type="InterPro" id="IPR050832">
    <property type="entry name" value="Bact_Acetyltransf"/>
</dbReference>
<accession>A0A1Q9A8G0</accession>
<evidence type="ECO:0000313" key="5">
    <source>
        <dbReference type="Proteomes" id="UP000185598"/>
    </source>
</evidence>
<keyword evidence="2" id="KW-0012">Acyltransferase</keyword>
<dbReference type="GO" id="GO:0016747">
    <property type="term" value="F:acyltransferase activity, transferring groups other than amino-acyl groups"/>
    <property type="evidence" value="ECO:0007669"/>
    <property type="project" value="InterPro"/>
</dbReference>
<dbReference type="CDD" id="cd04301">
    <property type="entry name" value="NAT_SF"/>
    <property type="match status" value="1"/>
</dbReference>
<evidence type="ECO:0000313" key="4">
    <source>
        <dbReference type="EMBL" id="OLP50888.1"/>
    </source>
</evidence>
<dbReference type="Gene3D" id="3.40.630.30">
    <property type="match status" value="1"/>
</dbReference>
<dbReference type="PROSITE" id="PS51186">
    <property type="entry name" value="GNAT"/>
    <property type="match status" value="1"/>
</dbReference>
<name>A0A1Q9A8G0_9HYPH</name>
<dbReference type="Proteomes" id="UP000185598">
    <property type="component" value="Unassembled WGS sequence"/>
</dbReference>
<gene>
    <name evidence="4" type="ORF">BJF91_06520</name>
</gene>
<dbReference type="STRING" id="887144.BJF91_06520"/>
<dbReference type="PANTHER" id="PTHR43877:SF2">
    <property type="entry name" value="AMINOALKYLPHOSPHONATE N-ACETYLTRANSFERASE-RELATED"/>
    <property type="match status" value="1"/>
</dbReference>
<proteinExistence type="predicted"/>
<dbReference type="InterPro" id="IPR016181">
    <property type="entry name" value="Acyl_CoA_acyltransferase"/>
</dbReference>
<sequence length="160" mass="17894">MTMVEIVQIDEHFEDWDALLALVLDAFDYMHPLIDPPSSALKLTPEALKAKAHEEIGYAALIDGKLVGCLFCRQSAPDRLYMGKVAVLPDLQGQGIGRAMLKAAEGLGHACGVRYLELETRIELNNNHKRFEKWGFHIVAEKSHPGYDRTTFVQMEKSLG</sequence>
<keyword evidence="1 4" id="KW-0808">Transferase</keyword>
<evidence type="ECO:0000256" key="1">
    <source>
        <dbReference type="ARBA" id="ARBA00022679"/>
    </source>
</evidence>
<dbReference type="SUPFAM" id="SSF55729">
    <property type="entry name" value="Acyl-CoA N-acyltransferases (Nat)"/>
    <property type="match status" value="1"/>
</dbReference>
<organism evidence="4 5">
    <name type="scientific">Allorhizobium taibaishanense</name>
    <dbReference type="NCBI Taxonomy" id="887144"/>
    <lineage>
        <taxon>Bacteria</taxon>
        <taxon>Pseudomonadati</taxon>
        <taxon>Pseudomonadota</taxon>
        <taxon>Alphaproteobacteria</taxon>
        <taxon>Hyphomicrobiales</taxon>
        <taxon>Rhizobiaceae</taxon>
        <taxon>Rhizobium/Agrobacterium group</taxon>
        <taxon>Allorhizobium</taxon>
    </lineage>
</organism>
<protein>
    <submittedName>
        <fullName evidence="4">GNAT family N-acetyltransferase</fullName>
    </submittedName>
</protein>
<keyword evidence="5" id="KW-1185">Reference proteome</keyword>
<reference evidence="4 5" key="1">
    <citation type="submission" date="2016-09" db="EMBL/GenBank/DDBJ databases">
        <title>Rhizobium oryziradicis sp. nov., isolated from the root of rice.</title>
        <authorList>
            <person name="Zhao J."/>
            <person name="Zhang X."/>
        </authorList>
    </citation>
    <scope>NUCLEOTIDE SEQUENCE [LARGE SCALE GENOMIC DNA]</scope>
    <source>
        <strain evidence="4 5">14971</strain>
    </source>
</reference>
<comment type="caution">
    <text evidence="4">The sequence shown here is derived from an EMBL/GenBank/DDBJ whole genome shotgun (WGS) entry which is preliminary data.</text>
</comment>
<dbReference type="Pfam" id="PF00583">
    <property type="entry name" value="Acetyltransf_1"/>
    <property type="match status" value="1"/>
</dbReference>
<dbReference type="PANTHER" id="PTHR43877">
    <property type="entry name" value="AMINOALKYLPHOSPHONATE N-ACETYLTRANSFERASE-RELATED-RELATED"/>
    <property type="match status" value="1"/>
</dbReference>